<dbReference type="InterPro" id="IPR025141">
    <property type="entry name" value="DUF4082"/>
</dbReference>
<dbReference type="Pfam" id="PF20254">
    <property type="entry name" value="DMFA2_C"/>
    <property type="match status" value="1"/>
</dbReference>
<dbReference type="SUPFAM" id="SSF81296">
    <property type="entry name" value="E set domains"/>
    <property type="match status" value="1"/>
</dbReference>
<evidence type="ECO:0000259" key="3">
    <source>
        <dbReference type="Pfam" id="PF20254"/>
    </source>
</evidence>
<dbReference type="Pfam" id="PF13313">
    <property type="entry name" value="DUF4082"/>
    <property type="match status" value="1"/>
</dbReference>
<name>A0A3N1GYZ1_9PSEU</name>
<comment type="caution">
    <text evidence="4">The sequence shown here is derived from an EMBL/GenBank/DDBJ whole genome shotgun (WGS) entry which is preliminary data.</text>
</comment>
<evidence type="ECO:0000313" key="4">
    <source>
        <dbReference type="EMBL" id="ROP35515.1"/>
    </source>
</evidence>
<feature type="domain" description="N,N-dimethylformamidase beta subunit-like C-terminal" evidence="3">
    <location>
        <begin position="91"/>
        <end position="487"/>
    </location>
</feature>
<evidence type="ECO:0000256" key="1">
    <source>
        <dbReference type="SAM" id="MobiDB-lite"/>
    </source>
</evidence>
<keyword evidence="5" id="KW-1185">Reference proteome</keyword>
<dbReference type="InterPro" id="IPR014756">
    <property type="entry name" value="Ig_E-set"/>
</dbReference>
<dbReference type="Gene3D" id="2.60.40.650">
    <property type="match status" value="1"/>
</dbReference>
<sequence length="797" mass="86400">MHALVVLVLAAASIVAVGDVRPWPVHAQPAATALCEAPVVNEVACENTKAGTPDWQVNYRDPSIVGFTADISATPGSRVDFKVKTSATAYRVDVHRLGWYGGTGARLIGSASRSGGLVQPACLRGADGSALIDCGNWQVSLSWDVPLDAVSGIYYARLRRDDNGAMNEIVFVVRDDTSTSKILFQTSDSTWVAYNRYGGNSLYFGDGPGQGGQAYKVSYNRPYTGGDGEDNFIFNAEYPMLRFLERNGYDLSYTTDADSARRGHLIRNHRVFMAVGHDEYWSNEQRANVEAARDAGVHLAFLTGNEIFWKHRWEKSIDSSATDWRTIACYKETKGTQNDGLDDWTGTWRDPRRSPPQDGGRPENALLGSLFMVNGRRTDRLQVPAAHGRMRLWRHTDLQQMVAGSTHSFQPGTLGYEWNTVPDNGFQPDGVAKMSSTTVALDGAYLLQNHGDLYGSGTATHSVTYYRHPGGSLVFGAGTVQWAWGVDDEHAYLTNTPTSDVRLQQATVNFLADMGVQPATLQPALSAATASTDTAPPVVAVTTVPAISTVGAAYSFSGTVADAAGQVAGVEVSTDGESWHPAVWQPGRGTWSYTYTPARSGPAGLRVRAVDDSLNLSAPVTATPTTSARTCPCGMWTNDDRPAEREFSDGSALELGVKWRAGQSGYVRGVRFHKSSGNTGRHTGSLWTSTGQRLATGTFTDETASGWQTLLFATPVAVEADTTYVVSYLTPTGRYSADMEYFSHFSRRRTHLEPLTALPSSVDGPNGLYRYGGGFPDRSSEDSHYWVDVVWARTASG</sequence>
<dbReference type="InterPro" id="IPR046540">
    <property type="entry name" value="DMFA2_C"/>
</dbReference>
<evidence type="ECO:0000313" key="5">
    <source>
        <dbReference type="Proteomes" id="UP000268727"/>
    </source>
</evidence>
<dbReference type="OrthoDB" id="505641at2"/>
<feature type="region of interest" description="Disordered" evidence="1">
    <location>
        <begin position="341"/>
        <end position="364"/>
    </location>
</feature>
<gene>
    <name evidence="4" type="ORF">EDD40_0746</name>
</gene>
<dbReference type="Proteomes" id="UP000268727">
    <property type="component" value="Unassembled WGS sequence"/>
</dbReference>
<dbReference type="EMBL" id="RJKM01000001">
    <property type="protein sequence ID" value="ROP35515.1"/>
    <property type="molecule type" value="Genomic_DNA"/>
</dbReference>
<accession>A0A3N1GYZ1</accession>
<evidence type="ECO:0000259" key="2">
    <source>
        <dbReference type="Pfam" id="PF13313"/>
    </source>
</evidence>
<organism evidence="4 5">
    <name type="scientific">Saccharothrix texasensis</name>
    <dbReference type="NCBI Taxonomy" id="103734"/>
    <lineage>
        <taxon>Bacteria</taxon>
        <taxon>Bacillati</taxon>
        <taxon>Actinomycetota</taxon>
        <taxon>Actinomycetes</taxon>
        <taxon>Pseudonocardiales</taxon>
        <taxon>Pseudonocardiaceae</taxon>
        <taxon>Saccharothrix</taxon>
    </lineage>
</organism>
<proteinExistence type="predicted"/>
<dbReference type="AlphaFoldDB" id="A0A3N1GYZ1"/>
<protein>
    <submittedName>
        <fullName evidence="4">Uncharacterized protein DUF4082</fullName>
    </submittedName>
</protein>
<reference evidence="4 5" key="1">
    <citation type="submission" date="2018-11" db="EMBL/GenBank/DDBJ databases">
        <title>Sequencing the genomes of 1000 actinobacteria strains.</title>
        <authorList>
            <person name="Klenk H.-P."/>
        </authorList>
    </citation>
    <scope>NUCLEOTIDE SEQUENCE [LARGE SCALE GENOMIC DNA]</scope>
    <source>
        <strain evidence="4 5">DSM 44231</strain>
    </source>
</reference>
<dbReference type="RefSeq" id="WP_123741645.1">
    <property type="nucleotide sequence ID" value="NZ_RJKM01000001.1"/>
</dbReference>
<feature type="domain" description="DUF4082" evidence="2">
    <location>
        <begin position="641"/>
        <end position="787"/>
    </location>
</feature>